<sequence>MRRGSWQNPSVLDIANKAGVSTATVDRVLNKRGGVSKVKVGLVHKALAGLKEPEEVALEKVSPITVGLLVDSGTSFIEELMELVEQRYGDDPNVRFKCFSSHTKDFEPSVFSEQMISWANKYDGIIIAVREHPAITRAIEEISENGTPVICLTTDQQSSKHLGYVGMDQIAAGLCAAQLLGKLSGGKTGEVFLATSAHYHCQEGRETGFRRLLRKDYPNITICEIINSNDDAETVYKLIKNRLDEGATPLGIYNVAGGNTGIAKAIGETGSPITFIGHELNKNSRKLLENDQMDFVITHDMETELKRCIKLIRRQKDFPDGIQPEYEVLPPVLKTRFNI</sequence>
<keyword evidence="3" id="KW-0804">Transcription</keyword>
<dbReference type="SUPFAM" id="SSF47413">
    <property type="entry name" value="lambda repressor-like DNA-binding domains"/>
    <property type="match status" value="1"/>
</dbReference>
<reference evidence="5 6" key="1">
    <citation type="submission" date="2016-10" db="EMBL/GenBank/DDBJ databases">
        <authorList>
            <person name="Varghese N."/>
            <person name="Submissions S."/>
        </authorList>
    </citation>
    <scope>NUCLEOTIDE SEQUENCE [LARGE SCALE GENOMIC DNA]</scope>
    <source>
        <strain evidence="5 6">DSM 16392</strain>
    </source>
</reference>
<evidence type="ECO:0000256" key="1">
    <source>
        <dbReference type="ARBA" id="ARBA00023015"/>
    </source>
</evidence>
<dbReference type="SUPFAM" id="SSF53822">
    <property type="entry name" value="Periplasmic binding protein-like I"/>
    <property type="match status" value="1"/>
</dbReference>
<dbReference type="PANTHER" id="PTHR30146:SF152">
    <property type="entry name" value="TRANSCRIPTIONAL REGULATORY PROTEIN"/>
    <property type="match status" value="1"/>
</dbReference>
<dbReference type="Proteomes" id="UP000199598">
    <property type="component" value="Unassembled WGS sequence"/>
</dbReference>
<dbReference type="InterPro" id="IPR025997">
    <property type="entry name" value="SBP_2_dom"/>
</dbReference>
<protein>
    <submittedName>
        <fullName evidence="5">LacI family transcriptional regulator</fullName>
    </submittedName>
</protein>
<dbReference type="Gene3D" id="3.40.50.2300">
    <property type="match status" value="2"/>
</dbReference>
<accession>A0A1I3ZEP0</accession>
<keyword evidence="1" id="KW-0805">Transcription regulation</keyword>
<dbReference type="Pfam" id="PF00356">
    <property type="entry name" value="LacI"/>
    <property type="match status" value="1"/>
</dbReference>
<keyword evidence="6" id="KW-1185">Reference proteome</keyword>
<dbReference type="CDD" id="cd06307">
    <property type="entry name" value="PBP1_sugar_binding"/>
    <property type="match status" value="1"/>
</dbReference>
<evidence type="ECO:0000313" key="6">
    <source>
        <dbReference type="Proteomes" id="UP000199598"/>
    </source>
</evidence>
<dbReference type="Pfam" id="PF13407">
    <property type="entry name" value="Peripla_BP_4"/>
    <property type="match status" value="1"/>
</dbReference>
<proteinExistence type="predicted"/>
<evidence type="ECO:0000256" key="3">
    <source>
        <dbReference type="ARBA" id="ARBA00023163"/>
    </source>
</evidence>
<dbReference type="CDD" id="cd01392">
    <property type="entry name" value="HTH_LacI"/>
    <property type="match status" value="1"/>
</dbReference>
<keyword evidence="2" id="KW-0238">DNA-binding</keyword>
<name>A0A1I3ZEP0_9HYPH</name>
<dbReference type="SMART" id="SM00354">
    <property type="entry name" value="HTH_LACI"/>
    <property type="match status" value="1"/>
</dbReference>
<gene>
    <name evidence="5" type="ORF">SAMN04488518_10554</name>
</gene>
<comment type="caution">
    <text evidence="5">The sequence shown here is derived from an EMBL/GenBank/DDBJ whole genome shotgun (WGS) entry which is preliminary data.</text>
</comment>
<evidence type="ECO:0000259" key="4">
    <source>
        <dbReference type="PROSITE" id="PS50932"/>
    </source>
</evidence>
<dbReference type="PROSITE" id="PS50932">
    <property type="entry name" value="HTH_LACI_2"/>
    <property type="match status" value="1"/>
</dbReference>
<dbReference type="PROSITE" id="PS00356">
    <property type="entry name" value="HTH_LACI_1"/>
    <property type="match status" value="1"/>
</dbReference>
<organism evidence="5 6">
    <name type="scientific">Pseudovibrio ascidiaceicola</name>
    <dbReference type="NCBI Taxonomy" id="285279"/>
    <lineage>
        <taxon>Bacteria</taxon>
        <taxon>Pseudomonadati</taxon>
        <taxon>Pseudomonadota</taxon>
        <taxon>Alphaproteobacteria</taxon>
        <taxon>Hyphomicrobiales</taxon>
        <taxon>Stappiaceae</taxon>
        <taxon>Pseudovibrio</taxon>
    </lineage>
</organism>
<dbReference type="PANTHER" id="PTHR30146">
    <property type="entry name" value="LACI-RELATED TRANSCRIPTIONAL REPRESSOR"/>
    <property type="match status" value="1"/>
</dbReference>
<evidence type="ECO:0000256" key="2">
    <source>
        <dbReference type="ARBA" id="ARBA00023125"/>
    </source>
</evidence>
<dbReference type="InterPro" id="IPR010982">
    <property type="entry name" value="Lambda_DNA-bd_dom_sf"/>
</dbReference>
<dbReference type="EMBL" id="FOSK01000005">
    <property type="protein sequence ID" value="SFK42462.1"/>
    <property type="molecule type" value="Genomic_DNA"/>
</dbReference>
<dbReference type="Gene3D" id="1.10.260.40">
    <property type="entry name" value="lambda repressor-like DNA-binding domains"/>
    <property type="match status" value="1"/>
</dbReference>
<evidence type="ECO:0000313" key="5">
    <source>
        <dbReference type="EMBL" id="SFK42462.1"/>
    </source>
</evidence>
<dbReference type="RefSeq" id="WP_208860274.1">
    <property type="nucleotide sequence ID" value="NZ_FOSK01000005.1"/>
</dbReference>
<feature type="domain" description="HTH lacI-type" evidence="4">
    <location>
        <begin position="9"/>
        <end position="46"/>
    </location>
</feature>
<dbReference type="InterPro" id="IPR000843">
    <property type="entry name" value="HTH_LacI"/>
</dbReference>
<dbReference type="InterPro" id="IPR028082">
    <property type="entry name" value="Peripla_BP_I"/>
</dbReference>